<dbReference type="GeneID" id="105842439"/>
<feature type="compositionally biased region" description="Basic and acidic residues" evidence="1">
    <location>
        <begin position="155"/>
        <end position="167"/>
    </location>
</feature>
<evidence type="ECO:0000313" key="2">
    <source>
        <dbReference type="EnsemblMetazoa" id="XP_037868512.1"/>
    </source>
</evidence>
<organism evidence="2 3">
    <name type="scientific">Bombyx mori</name>
    <name type="common">Silk moth</name>
    <dbReference type="NCBI Taxonomy" id="7091"/>
    <lineage>
        <taxon>Eukaryota</taxon>
        <taxon>Metazoa</taxon>
        <taxon>Ecdysozoa</taxon>
        <taxon>Arthropoda</taxon>
        <taxon>Hexapoda</taxon>
        <taxon>Insecta</taxon>
        <taxon>Pterygota</taxon>
        <taxon>Neoptera</taxon>
        <taxon>Endopterygota</taxon>
        <taxon>Lepidoptera</taxon>
        <taxon>Glossata</taxon>
        <taxon>Ditrysia</taxon>
        <taxon>Bombycoidea</taxon>
        <taxon>Bombycidae</taxon>
        <taxon>Bombycinae</taxon>
        <taxon>Bombyx</taxon>
    </lineage>
</organism>
<keyword evidence="3" id="KW-1185">Reference proteome</keyword>
<reference evidence="2" key="2">
    <citation type="submission" date="2022-06" db="UniProtKB">
        <authorList>
            <consortium name="EnsemblMetazoa"/>
        </authorList>
    </citation>
    <scope>IDENTIFICATION</scope>
    <source>
        <strain evidence="2">p50T (Dazao)</strain>
    </source>
</reference>
<accession>A0A8R2QUP4</accession>
<feature type="region of interest" description="Disordered" evidence="1">
    <location>
        <begin position="153"/>
        <end position="174"/>
    </location>
</feature>
<dbReference type="KEGG" id="bmor:105842439"/>
<proteinExistence type="predicted"/>
<dbReference type="AlphaFoldDB" id="A0A8R2QUP4"/>
<evidence type="ECO:0000313" key="3">
    <source>
        <dbReference type="Proteomes" id="UP000005204"/>
    </source>
</evidence>
<protein>
    <submittedName>
        <fullName evidence="2">Uncharacterized protein</fullName>
    </submittedName>
</protein>
<reference evidence="3" key="1">
    <citation type="journal article" date="2008" name="Insect Biochem. Mol. Biol.">
        <title>The genome of a lepidopteran model insect, the silkworm Bombyx mori.</title>
        <authorList>
            <consortium name="International Silkworm Genome Consortium"/>
        </authorList>
    </citation>
    <scope>NUCLEOTIDE SEQUENCE [LARGE SCALE GENOMIC DNA]</scope>
    <source>
        <strain evidence="3">p50T</strain>
    </source>
</reference>
<dbReference type="RefSeq" id="XP_037868512.1">
    <property type="nucleotide sequence ID" value="XM_038012584.1"/>
</dbReference>
<name>A0A8R2QUP4_BOMMO</name>
<sequence length="174" mass="19911">MTPQLSHRGVNVELGSSVRYLGVNIDRGLRMTAHAMSALAAVRYARFFLWPVLASRLPVRTKFGIYKTYVRSSITYAAATWYHLIPQRMRVRLQAQQNLALRAIVGAERYVRNDVIARDLNVESLEEFRIDRNPYKRADDGSHEHLHKIAPLHARPPDGRALSRELLEPPAMAR</sequence>
<evidence type="ECO:0000256" key="1">
    <source>
        <dbReference type="SAM" id="MobiDB-lite"/>
    </source>
</evidence>
<dbReference type="EnsemblMetazoa" id="XM_038012584.1">
    <property type="protein sequence ID" value="XP_037868512.1"/>
    <property type="gene ID" value="LOC105842439"/>
</dbReference>
<dbReference type="Proteomes" id="UP000005204">
    <property type="component" value="Unassembled WGS sequence"/>
</dbReference>